<reference evidence="2" key="1">
    <citation type="submission" date="2017-09" db="EMBL/GenBank/DDBJ databases">
        <authorList>
            <person name="Djurhuus A.M."/>
            <person name="Carstens A.B."/>
            <person name="Hansen L.H."/>
        </authorList>
    </citation>
    <scope>NUCLEOTIDE SEQUENCE [LARGE SCALE GENOMIC DNA]</scope>
</reference>
<dbReference type="SUPFAM" id="SSF49373">
    <property type="entry name" value="Invasin/intimin cell-adhesion fragments"/>
    <property type="match status" value="1"/>
</dbReference>
<gene>
    <name evidence="1" type="ORF">CNR35_00055</name>
</gene>
<name>A0A2H4P7L6_9CAUD</name>
<dbReference type="Proteomes" id="UP000240688">
    <property type="component" value="Segment"/>
</dbReference>
<dbReference type="InterPro" id="IPR008964">
    <property type="entry name" value="Invasin/intimin_cell_adhesion"/>
</dbReference>
<dbReference type="EMBL" id="MG018928">
    <property type="protein sequence ID" value="ATW58151.1"/>
    <property type="molecule type" value="Genomic_DNA"/>
</dbReference>
<keyword evidence="2" id="KW-1185">Reference proteome</keyword>
<sequence>MKYTVLWNKTTRELRVAAADATAAGFTKLGDINHPDATDPLGPQVSHVLYQHAQDLLYKSGEEDMQRLKLTWPGKVVAQFISTDPSKEQKILGKPRATKQIIIFSFPEEISDRRGTYKSTNEKVAKVSSTGLVTLIGPGKCDIIVNLLNDSVVDYIIPVEVTV</sequence>
<proteinExistence type="predicted"/>
<protein>
    <submittedName>
        <fullName evidence="1">Ig-like domain protein</fullName>
    </submittedName>
</protein>
<evidence type="ECO:0000313" key="2">
    <source>
        <dbReference type="Proteomes" id="UP000240688"/>
    </source>
</evidence>
<organism evidence="1 2">
    <name type="scientific">Pseudomonas phage inbricus</name>
    <dbReference type="NCBI Taxonomy" id="2048976"/>
    <lineage>
        <taxon>Viruses</taxon>
        <taxon>Duplodnaviria</taxon>
        <taxon>Heunggongvirae</taxon>
        <taxon>Uroviricota</taxon>
        <taxon>Caudoviricetes</taxon>
        <taxon>Schitoviridae</taxon>
        <taxon>Rothmandenesvirinae</taxon>
        <taxon>Inbricusvirus</taxon>
        <taxon>Inbricusvirus inbricus</taxon>
    </lineage>
</organism>
<accession>A0A2H4P7L6</accession>
<evidence type="ECO:0000313" key="1">
    <source>
        <dbReference type="EMBL" id="ATW58151.1"/>
    </source>
</evidence>
<dbReference type="Gene3D" id="2.60.40.1080">
    <property type="match status" value="1"/>
</dbReference>